<evidence type="ECO:0000256" key="1">
    <source>
        <dbReference type="ARBA" id="ARBA00022679"/>
    </source>
</evidence>
<dbReference type="GO" id="GO:0004674">
    <property type="term" value="F:protein serine/threonine kinase activity"/>
    <property type="evidence" value="ECO:0007669"/>
    <property type="project" value="TreeGrafter"/>
</dbReference>
<dbReference type="SUPFAM" id="SSF56112">
    <property type="entry name" value="Protein kinase-like (PK-like)"/>
    <property type="match status" value="1"/>
</dbReference>
<comment type="caution">
    <text evidence="6">The sequence shown here is derived from an EMBL/GenBank/DDBJ whole genome shotgun (WGS) entry which is preliminary data.</text>
</comment>
<dbReference type="AlphaFoldDB" id="A0A561SL81"/>
<evidence type="ECO:0000256" key="2">
    <source>
        <dbReference type="ARBA" id="ARBA00022741"/>
    </source>
</evidence>
<dbReference type="GO" id="GO:0005524">
    <property type="term" value="F:ATP binding"/>
    <property type="evidence" value="ECO:0007669"/>
    <property type="project" value="UniProtKB-KW"/>
</dbReference>
<dbReference type="InterPro" id="IPR000719">
    <property type="entry name" value="Prot_kinase_dom"/>
</dbReference>
<dbReference type="SMART" id="SM00220">
    <property type="entry name" value="S_TKc"/>
    <property type="match status" value="1"/>
</dbReference>
<evidence type="ECO:0000256" key="3">
    <source>
        <dbReference type="ARBA" id="ARBA00022777"/>
    </source>
</evidence>
<dbReference type="Pfam" id="PF00069">
    <property type="entry name" value="Pkinase"/>
    <property type="match status" value="1"/>
</dbReference>
<protein>
    <submittedName>
        <fullName evidence="6">Protein kinase-like protein</fullName>
    </submittedName>
</protein>
<name>A0A561SL81_9PSEU</name>
<keyword evidence="4" id="KW-0067">ATP-binding</keyword>
<sequence length="441" mass="48497">MPSDPVRVTDVAGVEFTLGERIAKGAQGTVYRVVRHPDYAIKLLEREQDLKRIATVRRLPLDDLAVAAPLTLIREGGAGYVMRLAGDMKPLREQYLPREFGRGDNPAWYLRTGGLRRRLAIAANVARTLAELHARGLAYVDLNPNNVMVSDDLQRDNTWLIDTDNLTSLSDPRSEILGFPGYLAPERNPRKASPPSTLADAYSLGVLVFRMLVLTHPLMGFAADEMDGNEAQKAADRGELPYIGDPLDDTNRLADGSLPALLFELVLSGRLKELCRDTFGPGRLAPAKRPGSSRWRDVLHTALDNVVECRDGCGWTFYRSRPQCPNCGATAGSTVLVTVYGGDLEQPLAARDSFVLSPQMDVDLLPRHAWGRHTSDDAVVTFRPEREGFAVLSHGESRVVDASGRDVRRLPTPRAKEVVRVRLETPGLPDRVLALRSIGAA</sequence>
<evidence type="ECO:0000313" key="7">
    <source>
        <dbReference type="Proteomes" id="UP000321261"/>
    </source>
</evidence>
<feature type="domain" description="Protein kinase" evidence="5">
    <location>
        <begin position="16"/>
        <end position="303"/>
    </location>
</feature>
<evidence type="ECO:0000313" key="6">
    <source>
        <dbReference type="EMBL" id="TWF75634.1"/>
    </source>
</evidence>
<keyword evidence="2" id="KW-0547">Nucleotide-binding</keyword>
<accession>A0A561SL81</accession>
<dbReference type="PANTHER" id="PTHR44329">
    <property type="entry name" value="SERINE/THREONINE-PROTEIN KINASE TNNI3K-RELATED"/>
    <property type="match status" value="1"/>
</dbReference>
<dbReference type="InterPro" id="IPR051681">
    <property type="entry name" value="Ser/Thr_Kinases-Pseudokinases"/>
</dbReference>
<organism evidence="6 7">
    <name type="scientific">Pseudonocardia hierapolitana</name>
    <dbReference type="NCBI Taxonomy" id="1128676"/>
    <lineage>
        <taxon>Bacteria</taxon>
        <taxon>Bacillati</taxon>
        <taxon>Actinomycetota</taxon>
        <taxon>Actinomycetes</taxon>
        <taxon>Pseudonocardiales</taxon>
        <taxon>Pseudonocardiaceae</taxon>
        <taxon>Pseudonocardia</taxon>
    </lineage>
</organism>
<dbReference type="InterPro" id="IPR011009">
    <property type="entry name" value="Kinase-like_dom_sf"/>
</dbReference>
<proteinExistence type="predicted"/>
<dbReference type="Proteomes" id="UP000321261">
    <property type="component" value="Unassembled WGS sequence"/>
</dbReference>
<evidence type="ECO:0000256" key="4">
    <source>
        <dbReference type="ARBA" id="ARBA00022840"/>
    </source>
</evidence>
<dbReference type="Gene3D" id="1.10.510.10">
    <property type="entry name" value="Transferase(Phosphotransferase) domain 1"/>
    <property type="match status" value="1"/>
</dbReference>
<dbReference type="PANTHER" id="PTHR44329:SF288">
    <property type="entry name" value="MITOGEN-ACTIVATED PROTEIN KINASE KINASE KINASE 20"/>
    <property type="match status" value="1"/>
</dbReference>
<dbReference type="EMBL" id="VIWU01000001">
    <property type="protein sequence ID" value="TWF75634.1"/>
    <property type="molecule type" value="Genomic_DNA"/>
</dbReference>
<keyword evidence="3 6" id="KW-0418">Kinase</keyword>
<keyword evidence="7" id="KW-1185">Reference proteome</keyword>
<gene>
    <name evidence="6" type="ORF">FHX44_111518</name>
</gene>
<reference evidence="6 7" key="1">
    <citation type="submission" date="2019-06" db="EMBL/GenBank/DDBJ databases">
        <title>Sequencing the genomes of 1000 actinobacteria strains.</title>
        <authorList>
            <person name="Klenk H.-P."/>
        </authorList>
    </citation>
    <scope>NUCLEOTIDE SEQUENCE [LARGE SCALE GENOMIC DNA]</scope>
    <source>
        <strain evidence="6 7">DSM 45671</strain>
    </source>
</reference>
<keyword evidence="1" id="KW-0808">Transferase</keyword>
<dbReference type="PROSITE" id="PS50011">
    <property type="entry name" value="PROTEIN_KINASE_DOM"/>
    <property type="match status" value="1"/>
</dbReference>
<evidence type="ECO:0000259" key="5">
    <source>
        <dbReference type="PROSITE" id="PS50011"/>
    </source>
</evidence>